<name>A0A187NFQ2_MYCAV</name>
<accession>A0A187NFQ2</accession>
<sequence>MGLLVAVVLSVAITATVTFLMMRSNADGHSGTQPPSASTTAAAAPPSPAVSAADAAAAKAHLCQIFDTSVRGQEGQGGLRVEGNLNLPLILRGVNSASAVQNALTPAVPPDIAAAAHKYINATLDQTTAAMGNTPTPEVNRLTDIRNSATYELADACGVPR</sequence>
<dbReference type="AlphaFoldDB" id="A0A187NFQ2"/>
<evidence type="ECO:0000256" key="1">
    <source>
        <dbReference type="SAM" id="MobiDB-lite"/>
    </source>
</evidence>
<evidence type="ECO:0008006" key="3">
    <source>
        <dbReference type="Google" id="ProtNLM"/>
    </source>
</evidence>
<gene>
    <name evidence="2" type="ORF">MASH_00099</name>
</gene>
<dbReference type="EMBL" id="KR997898">
    <property type="protein sequence ID" value="AKT73077.1"/>
    <property type="molecule type" value="Genomic_DNA"/>
</dbReference>
<keyword evidence="2" id="KW-0614">Plasmid</keyword>
<proteinExistence type="predicted"/>
<organism evidence="2">
    <name type="scientific">Mycobacterium avium subsp. hominissuis</name>
    <dbReference type="NCBI Taxonomy" id="439334"/>
    <lineage>
        <taxon>Bacteria</taxon>
        <taxon>Bacillati</taxon>
        <taxon>Actinomycetota</taxon>
        <taxon>Actinomycetes</taxon>
        <taxon>Mycobacteriales</taxon>
        <taxon>Mycobacteriaceae</taxon>
        <taxon>Mycobacterium</taxon>
        <taxon>Mycobacterium avium complex (MAC)</taxon>
    </lineage>
</organism>
<feature type="compositionally biased region" description="Low complexity" evidence="1">
    <location>
        <begin position="34"/>
        <end position="46"/>
    </location>
</feature>
<evidence type="ECO:0000313" key="2">
    <source>
        <dbReference type="EMBL" id="AKT73077.1"/>
    </source>
</evidence>
<feature type="region of interest" description="Disordered" evidence="1">
    <location>
        <begin position="27"/>
        <end position="46"/>
    </location>
</feature>
<reference evidence="2" key="1">
    <citation type="submission" date="2015-05" db="EMBL/GenBank/DDBJ databases">
        <authorList>
            <person name="Machado G.E."/>
            <person name="Matsumoto C.K."/>
            <person name="Rabello M.S."/>
            <person name="Almeida L.G.P."/>
            <person name="Leao S.C."/>
        </authorList>
    </citation>
    <scope>NUCLEOTIDE SEQUENCE</scope>
    <source>
        <strain evidence="2">88Br</strain>
        <plasmid evidence="2">pMA100</plasmid>
    </source>
</reference>
<dbReference type="RefSeq" id="WP_172686917.1">
    <property type="nucleotide sequence ID" value="NZ_KR997898.1"/>
</dbReference>
<geneLocation type="plasmid" evidence="2">
    <name>pMA100</name>
</geneLocation>
<protein>
    <recommendedName>
        <fullName evidence="3">Alanine and proline rich membrane protein</fullName>
    </recommendedName>
</protein>